<evidence type="ECO:0000256" key="1">
    <source>
        <dbReference type="SAM" id="MobiDB-lite"/>
    </source>
</evidence>
<reference evidence="2" key="1">
    <citation type="submission" date="2019-10" db="EMBL/GenBank/DDBJ databases">
        <authorList>
            <person name="Soares A.E.R."/>
            <person name="Aleixo A."/>
            <person name="Schneider P."/>
            <person name="Miyaki C.Y."/>
            <person name="Schneider M.P."/>
            <person name="Mello C."/>
            <person name="Vasconcelos A.T.R."/>
        </authorList>
    </citation>
    <scope>NUCLEOTIDE SEQUENCE</scope>
    <source>
        <tissue evidence="2">Muscle</tissue>
    </source>
</reference>
<proteinExistence type="predicted"/>
<sequence>MVHEYFRLVLSRKEGTALGIPESVSDEPEDSLDHVSIIGTVSQTIDRPLETGSGNLKETSSRGKGLMPRAAHLFASAGLWRQDGNLESHHAFASSERGRKSHIE</sequence>
<keyword evidence="3" id="KW-1185">Reference proteome</keyword>
<comment type="caution">
    <text evidence="2">The sequence shown here is derived from an EMBL/GenBank/DDBJ whole genome shotgun (WGS) entry which is preliminary data.</text>
</comment>
<dbReference type="Proteomes" id="UP001145742">
    <property type="component" value="Unassembled WGS sequence"/>
</dbReference>
<accession>A0ABQ9D450</accession>
<protein>
    <submittedName>
        <fullName evidence="2">Uncharacterized protein</fullName>
    </submittedName>
</protein>
<organism evidence="2 3">
    <name type="scientific">Willisornis vidua</name>
    <name type="common">Xingu scale-backed antbird</name>
    <dbReference type="NCBI Taxonomy" id="1566151"/>
    <lineage>
        <taxon>Eukaryota</taxon>
        <taxon>Metazoa</taxon>
        <taxon>Chordata</taxon>
        <taxon>Craniata</taxon>
        <taxon>Vertebrata</taxon>
        <taxon>Euteleostomi</taxon>
        <taxon>Archelosauria</taxon>
        <taxon>Archosauria</taxon>
        <taxon>Dinosauria</taxon>
        <taxon>Saurischia</taxon>
        <taxon>Theropoda</taxon>
        <taxon>Coelurosauria</taxon>
        <taxon>Aves</taxon>
        <taxon>Neognathae</taxon>
        <taxon>Neoaves</taxon>
        <taxon>Telluraves</taxon>
        <taxon>Australaves</taxon>
        <taxon>Passeriformes</taxon>
        <taxon>Thamnophilidae</taxon>
        <taxon>Willisornis</taxon>
    </lineage>
</organism>
<name>A0ABQ9D450_9PASS</name>
<dbReference type="EMBL" id="WHWB01034083">
    <property type="protein sequence ID" value="KAJ7414152.1"/>
    <property type="molecule type" value="Genomic_DNA"/>
</dbReference>
<gene>
    <name evidence="2" type="ORF">WISP_85523</name>
</gene>
<feature type="region of interest" description="Disordered" evidence="1">
    <location>
        <begin position="43"/>
        <end position="64"/>
    </location>
</feature>
<evidence type="ECO:0000313" key="2">
    <source>
        <dbReference type="EMBL" id="KAJ7414152.1"/>
    </source>
</evidence>
<evidence type="ECO:0000313" key="3">
    <source>
        <dbReference type="Proteomes" id="UP001145742"/>
    </source>
</evidence>